<gene>
    <name evidence="1" type="ORF">TVY486_0403240</name>
</gene>
<name>G0TUM3_TRYVY</name>
<proteinExistence type="predicted"/>
<sequence length="109" mass="12211">MGLDQSVALANDTIQGEQYRAHQTARQNAVSRAFQKCVALPAKSNAVSGEGGLSSEERACVEEFALLYGAYAKNGFAQFSQLYEQHQRDMYEKARMEMMAQQARKELKK</sequence>
<reference evidence="1" key="1">
    <citation type="journal article" date="2012" name="Proc. Natl. Acad. Sci. U.S.A.">
        <title>Antigenic diversity is generated by distinct evolutionary mechanisms in African trypanosome species.</title>
        <authorList>
            <person name="Jackson A.P."/>
            <person name="Berry A."/>
            <person name="Aslett M."/>
            <person name="Allison H.C."/>
            <person name="Burton P."/>
            <person name="Vavrova-Anderson J."/>
            <person name="Brown R."/>
            <person name="Browne H."/>
            <person name="Corton N."/>
            <person name="Hauser H."/>
            <person name="Gamble J."/>
            <person name="Gilderthorp R."/>
            <person name="Marcello L."/>
            <person name="McQuillan J."/>
            <person name="Otto T.D."/>
            <person name="Quail M.A."/>
            <person name="Sanders M.J."/>
            <person name="van Tonder A."/>
            <person name="Ginger M.L."/>
            <person name="Field M.C."/>
            <person name="Barry J.D."/>
            <person name="Hertz-Fowler C."/>
            <person name="Berriman M."/>
        </authorList>
    </citation>
    <scope>NUCLEOTIDE SEQUENCE</scope>
    <source>
        <strain evidence="1">Y486</strain>
    </source>
</reference>
<dbReference type="EMBL" id="HE573020">
    <property type="protein sequence ID" value="CCC47658.1"/>
    <property type="molecule type" value="Genomic_DNA"/>
</dbReference>
<dbReference type="AlphaFoldDB" id="G0TUM3"/>
<dbReference type="OMA" id="HQRDMYE"/>
<accession>G0TUM3</accession>
<dbReference type="VEuPathDB" id="TriTrypDB:TvY486_0403240"/>
<evidence type="ECO:0000313" key="1">
    <source>
        <dbReference type="EMBL" id="CCC47658.1"/>
    </source>
</evidence>
<organism evidence="1">
    <name type="scientific">Trypanosoma vivax (strain Y486)</name>
    <dbReference type="NCBI Taxonomy" id="1055687"/>
    <lineage>
        <taxon>Eukaryota</taxon>
        <taxon>Discoba</taxon>
        <taxon>Euglenozoa</taxon>
        <taxon>Kinetoplastea</taxon>
        <taxon>Metakinetoplastina</taxon>
        <taxon>Trypanosomatida</taxon>
        <taxon>Trypanosomatidae</taxon>
        <taxon>Trypanosoma</taxon>
        <taxon>Duttonella</taxon>
    </lineage>
</organism>
<protein>
    <submittedName>
        <fullName evidence="1">Uncharacterized protein</fullName>
    </submittedName>
</protein>